<keyword evidence="3" id="KW-0012">Acyltransferase</keyword>
<dbReference type="Proteomes" id="UP000662747">
    <property type="component" value="Chromosome"/>
</dbReference>
<dbReference type="Pfam" id="PF01757">
    <property type="entry name" value="Acyl_transf_3"/>
    <property type="match status" value="1"/>
</dbReference>
<keyword evidence="4" id="KW-1185">Reference proteome</keyword>
<keyword evidence="1" id="KW-1133">Transmembrane helix</keyword>
<sequence>MSSPSPSTARPLAQRRDGLDVLRALAILAVLAFHAPSVVLEALPFTLRKAFAHGWMGVDLFFVLSGYLVGRQVFARQEEARGTVAELRTFWLKRWGRTLPLYYVVLAFYALKPWTFGTPFNGGGWHFVFFLQNYTALSDFVQSWSLCVEEHFYLVLPLLAYGLRGRRWPAWVWWLPVAVSLTARWMTWRELPPDVPFPQLPALLSWPTLHHLDGLAVGVFLAKTSPVWQQWASSRRTACGVLGAVVLALTVGMCGALPVGVNGLWVYTGLAVGFGLVLVGIEPMQLSVGPRWGIYQVAVLSYGAYLWHGSVVRVIERTGLSLGAWPVNLLVYLGATLGVAWVTYVTVEQPGLKWRDRLLARFETRREAGALSPAQLDRLAGR</sequence>
<feature type="transmembrane region" description="Helical" evidence="1">
    <location>
        <begin position="293"/>
        <end position="315"/>
    </location>
</feature>
<gene>
    <name evidence="3" type="ORF">JY651_33775</name>
</gene>
<feature type="transmembrane region" description="Helical" evidence="1">
    <location>
        <begin position="327"/>
        <end position="347"/>
    </location>
</feature>
<dbReference type="PANTHER" id="PTHR23028">
    <property type="entry name" value="ACETYLTRANSFERASE"/>
    <property type="match status" value="1"/>
</dbReference>
<dbReference type="GO" id="GO:0016746">
    <property type="term" value="F:acyltransferase activity"/>
    <property type="evidence" value="ECO:0007669"/>
    <property type="project" value="UniProtKB-KW"/>
</dbReference>
<feature type="transmembrane region" description="Helical" evidence="1">
    <location>
        <begin position="101"/>
        <end position="120"/>
    </location>
</feature>
<feature type="transmembrane region" description="Helical" evidence="1">
    <location>
        <begin position="237"/>
        <end position="258"/>
    </location>
</feature>
<proteinExistence type="predicted"/>
<keyword evidence="3" id="KW-0808">Transferase</keyword>
<evidence type="ECO:0000259" key="2">
    <source>
        <dbReference type="Pfam" id="PF01757"/>
    </source>
</evidence>
<keyword evidence="1" id="KW-0812">Transmembrane</keyword>
<feature type="transmembrane region" description="Helical" evidence="1">
    <location>
        <begin position="208"/>
        <end position="225"/>
    </location>
</feature>
<feature type="transmembrane region" description="Helical" evidence="1">
    <location>
        <begin position="21"/>
        <end position="40"/>
    </location>
</feature>
<accession>A0ABX7PD82</accession>
<keyword evidence="1" id="KW-0472">Membrane</keyword>
<dbReference type="InterPro" id="IPR002656">
    <property type="entry name" value="Acyl_transf_3_dom"/>
</dbReference>
<protein>
    <submittedName>
        <fullName evidence="3">Acyltransferase</fullName>
    </submittedName>
</protein>
<evidence type="ECO:0000256" key="1">
    <source>
        <dbReference type="SAM" id="Phobius"/>
    </source>
</evidence>
<feature type="transmembrane region" description="Helical" evidence="1">
    <location>
        <begin position="264"/>
        <end position="281"/>
    </location>
</feature>
<dbReference type="InterPro" id="IPR050879">
    <property type="entry name" value="Acyltransferase_3"/>
</dbReference>
<evidence type="ECO:0000313" key="3">
    <source>
        <dbReference type="EMBL" id="QSQ28362.1"/>
    </source>
</evidence>
<feature type="transmembrane region" description="Helical" evidence="1">
    <location>
        <begin position="170"/>
        <end position="188"/>
    </location>
</feature>
<evidence type="ECO:0000313" key="4">
    <source>
        <dbReference type="Proteomes" id="UP000662747"/>
    </source>
</evidence>
<organism evidence="3 4">
    <name type="scientific">Pyxidicoccus parkwayensis</name>
    <dbReference type="NCBI Taxonomy" id="2813578"/>
    <lineage>
        <taxon>Bacteria</taxon>
        <taxon>Pseudomonadati</taxon>
        <taxon>Myxococcota</taxon>
        <taxon>Myxococcia</taxon>
        <taxon>Myxococcales</taxon>
        <taxon>Cystobacterineae</taxon>
        <taxon>Myxococcaceae</taxon>
        <taxon>Pyxidicoccus</taxon>
    </lineage>
</organism>
<name>A0ABX7PD82_9BACT</name>
<dbReference type="PANTHER" id="PTHR23028:SF53">
    <property type="entry name" value="ACYL_TRANSF_3 DOMAIN-CONTAINING PROTEIN"/>
    <property type="match status" value="1"/>
</dbReference>
<feature type="transmembrane region" description="Helical" evidence="1">
    <location>
        <begin position="52"/>
        <end position="70"/>
    </location>
</feature>
<dbReference type="EMBL" id="CP071090">
    <property type="protein sequence ID" value="QSQ28362.1"/>
    <property type="molecule type" value="Genomic_DNA"/>
</dbReference>
<reference evidence="3 4" key="1">
    <citation type="submission" date="2021-02" db="EMBL/GenBank/DDBJ databases">
        <title>De Novo genome assembly of isolated myxobacteria.</title>
        <authorList>
            <person name="Stevens D.C."/>
        </authorList>
    </citation>
    <scope>NUCLEOTIDE SEQUENCE [LARGE SCALE GENOMIC DNA]</scope>
    <source>
        <strain evidence="4">SCPEA02</strain>
    </source>
</reference>
<feature type="domain" description="Acyltransferase 3" evidence="2">
    <location>
        <begin position="17"/>
        <end position="344"/>
    </location>
</feature>
<feature type="transmembrane region" description="Helical" evidence="1">
    <location>
        <begin position="140"/>
        <end position="163"/>
    </location>
</feature>